<dbReference type="EMBL" id="LR796737">
    <property type="protein sequence ID" value="CAB4162481.1"/>
    <property type="molecule type" value="Genomic_DNA"/>
</dbReference>
<proteinExistence type="predicted"/>
<reference evidence="1" key="1">
    <citation type="submission" date="2020-04" db="EMBL/GenBank/DDBJ databases">
        <authorList>
            <person name="Chiriac C."/>
            <person name="Salcher M."/>
            <person name="Ghai R."/>
            <person name="Kavagutti S V."/>
        </authorList>
    </citation>
    <scope>NUCLEOTIDE SEQUENCE</scope>
</reference>
<name>A0A6J5M8D9_9CAUD</name>
<gene>
    <name evidence="1" type="ORF">UFOVP436_49</name>
    <name evidence="2" type="ORF">UFOVP784_49</name>
</gene>
<evidence type="ECO:0000313" key="2">
    <source>
        <dbReference type="EMBL" id="CAB4162481.1"/>
    </source>
</evidence>
<evidence type="ECO:0000313" key="1">
    <source>
        <dbReference type="EMBL" id="CAB4142924.1"/>
    </source>
</evidence>
<protein>
    <submittedName>
        <fullName evidence="1">Uncharacterized protein</fullName>
    </submittedName>
</protein>
<dbReference type="EMBL" id="LR796418">
    <property type="protein sequence ID" value="CAB4142924.1"/>
    <property type="molecule type" value="Genomic_DNA"/>
</dbReference>
<accession>A0A6J5M8D9</accession>
<organism evidence="1">
    <name type="scientific">uncultured Caudovirales phage</name>
    <dbReference type="NCBI Taxonomy" id="2100421"/>
    <lineage>
        <taxon>Viruses</taxon>
        <taxon>Duplodnaviria</taxon>
        <taxon>Heunggongvirae</taxon>
        <taxon>Uroviricota</taxon>
        <taxon>Caudoviricetes</taxon>
        <taxon>Peduoviridae</taxon>
        <taxon>Maltschvirus</taxon>
        <taxon>Maltschvirus maltsch</taxon>
    </lineage>
</organism>
<sequence length="96" mass="11338">MMDYFFRMIQKFLEGRKNAQEPMPDFEFETDDDLEDVIITVHTDDDEVFTMSVFTKDQWMMVCDICELTSQSPEEVVRAMDTSLPNVLQFSKDDFS</sequence>